<evidence type="ECO:0000313" key="6">
    <source>
        <dbReference type="Proteomes" id="UP000663570"/>
    </source>
</evidence>
<evidence type="ECO:0000256" key="3">
    <source>
        <dbReference type="SAM" id="Phobius"/>
    </source>
</evidence>
<organism evidence="5 6">
    <name type="scientific">Niveibacterium microcysteis</name>
    <dbReference type="NCBI Taxonomy" id="2811415"/>
    <lineage>
        <taxon>Bacteria</taxon>
        <taxon>Pseudomonadati</taxon>
        <taxon>Pseudomonadota</taxon>
        <taxon>Betaproteobacteria</taxon>
        <taxon>Rhodocyclales</taxon>
        <taxon>Rhodocyclaceae</taxon>
        <taxon>Niveibacterium</taxon>
    </lineage>
</organism>
<proteinExistence type="predicted"/>
<evidence type="ECO:0000259" key="4">
    <source>
        <dbReference type="PROSITE" id="PS50887"/>
    </source>
</evidence>
<dbReference type="PANTHER" id="PTHR45138:SF24">
    <property type="entry name" value="DIGUANYLATE CYCLASE DGCC-RELATED"/>
    <property type="match status" value="1"/>
</dbReference>
<feature type="transmembrane region" description="Helical" evidence="3">
    <location>
        <begin position="66"/>
        <end position="86"/>
    </location>
</feature>
<evidence type="ECO:0000256" key="1">
    <source>
        <dbReference type="ARBA" id="ARBA00012528"/>
    </source>
</evidence>
<dbReference type="InterPro" id="IPR000160">
    <property type="entry name" value="GGDEF_dom"/>
</dbReference>
<dbReference type="InterPro" id="IPR043128">
    <property type="entry name" value="Rev_trsase/Diguanyl_cyclase"/>
</dbReference>
<feature type="domain" description="GGDEF" evidence="4">
    <location>
        <begin position="250"/>
        <end position="382"/>
    </location>
</feature>
<keyword evidence="6" id="KW-1185">Reference proteome</keyword>
<dbReference type="InterPro" id="IPR029787">
    <property type="entry name" value="Nucleotide_cyclase"/>
</dbReference>
<feature type="transmembrane region" description="Helical" evidence="3">
    <location>
        <begin position="6"/>
        <end position="26"/>
    </location>
</feature>
<feature type="transmembrane region" description="Helical" evidence="3">
    <location>
        <begin position="38"/>
        <end position="60"/>
    </location>
</feature>
<keyword evidence="3" id="KW-1133">Transmembrane helix</keyword>
<dbReference type="EC" id="2.7.7.65" evidence="1"/>
<keyword evidence="3" id="KW-0812">Transmembrane</keyword>
<evidence type="ECO:0000313" key="5">
    <source>
        <dbReference type="EMBL" id="QSI77597.1"/>
    </source>
</evidence>
<keyword evidence="3" id="KW-0472">Membrane</keyword>
<dbReference type="PANTHER" id="PTHR45138">
    <property type="entry name" value="REGULATORY COMPONENTS OF SENSORY TRANSDUCTION SYSTEM"/>
    <property type="match status" value="1"/>
</dbReference>
<feature type="transmembrane region" description="Helical" evidence="3">
    <location>
        <begin position="117"/>
        <end position="140"/>
    </location>
</feature>
<dbReference type="SUPFAM" id="SSF55073">
    <property type="entry name" value="Nucleotide cyclase"/>
    <property type="match status" value="1"/>
</dbReference>
<dbReference type="PROSITE" id="PS50887">
    <property type="entry name" value="GGDEF"/>
    <property type="match status" value="1"/>
</dbReference>
<feature type="transmembrane region" description="Helical" evidence="3">
    <location>
        <begin position="183"/>
        <end position="208"/>
    </location>
</feature>
<dbReference type="Proteomes" id="UP000663570">
    <property type="component" value="Chromosome"/>
</dbReference>
<name>A0ABX7MD42_9RHOO</name>
<dbReference type="EMBL" id="CP071060">
    <property type="protein sequence ID" value="QSI77597.1"/>
    <property type="molecule type" value="Genomic_DNA"/>
</dbReference>
<evidence type="ECO:0000256" key="2">
    <source>
        <dbReference type="SAM" id="MobiDB-lite"/>
    </source>
</evidence>
<dbReference type="CDD" id="cd01949">
    <property type="entry name" value="GGDEF"/>
    <property type="match status" value="1"/>
</dbReference>
<dbReference type="InterPro" id="IPR050469">
    <property type="entry name" value="Diguanylate_Cyclase"/>
</dbReference>
<protein>
    <recommendedName>
        <fullName evidence="1">diguanylate cyclase</fullName>
        <ecNumber evidence="1">2.7.7.65</ecNumber>
    </recommendedName>
</protein>
<reference evidence="5 6" key="1">
    <citation type="submission" date="2021-02" db="EMBL/GenBank/DDBJ databases">
        <title>Niveibacterium changnyeongensis HC41.</title>
        <authorList>
            <person name="Kang M."/>
        </authorList>
    </citation>
    <scope>NUCLEOTIDE SEQUENCE [LARGE SCALE GENOMIC DNA]</scope>
    <source>
        <strain evidence="5 6">HC41</strain>
    </source>
</reference>
<dbReference type="Pfam" id="PF00990">
    <property type="entry name" value="GGDEF"/>
    <property type="match status" value="1"/>
</dbReference>
<dbReference type="RefSeq" id="WP_206255008.1">
    <property type="nucleotide sequence ID" value="NZ_CP071060.1"/>
</dbReference>
<feature type="transmembrane region" description="Helical" evidence="3">
    <location>
        <begin position="93"/>
        <end position="111"/>
    </location>
</feature>
<gene>
    <name evidence="5" type="ORF">JY500_02770</name>
</gene>
<dbReference type="Gene3D" id="3.30.70.270">
    <property type="match status" value="1"/>
</dbReference>
<dbReference type="NCBIfam" id="TIGR00254">
    <property type="entry name" value="GGDEF"/>
    <property type="match status" value="1"/>
</dbReference>
<accession>A0ABX7MD42</accession>
<feature type="transmembrane region" description="Helical" evidence="3">
    <location>
        <begin position="152"/>
        <end position="171"/>
    </location>
</feature>
<feature type="region of interest" description="Disordered" evidence="2">
    <location>
        <begin position="375"/>
        <end position="408"/>
    </location>
</feature>
<dbReference type="SMART" id="SM00267">
    <property type="entry name" value="GGDEF"/>
    <property type="match status" value="1"/>
</dbReference>
<sequence>MQFHEPTMAIMAAAIHTALALVLTLTIRRRSEVPGGDLWCLGMSLVATGLIALVGLMWIGLPGGRAVFNAGVLAGFVAFLEGVRRFDGAEARLWLVPLAALAGLVISFGFAGEGMQATIRVTLMSGLLVLASGAIALRVLGPGAVEEQSARVVILLAATGLGGIFCTRIAANLLPGGLNANDATTRVLCYAGVSVLSIVFSFGCLLWANIRVSSQLARLARIDDLTGLANRLSLTELLARQHARWLRSGRPYSVVMINVDRFGDIDAGFGAATGDRVLLEVAKRIIGVARADDVCGRFGGDEFCILLPDTNVGEAHVLAERVRQAIGEEPFVLADGAIAVSVSIGVADCMVGERSHAVLRRADLALVSARQAGGNRVEGWQPPAEVPSPISEDDSGPLTSFLRSPLRA</sequence>